<dbReference type="AlphaFoldDB" id="A0A0L0FN09"/>
<keyword evidence="1 2" id="KW-1015">Disulfide bond</keyword>
<evidence type="ECO:0000256" key="3">
    <source>
        <dbReference type="SAM" id="MobiDB-lite"/>
    </source>
</evidence>
<dbReference type="Gene3D" id="3.20.20.70">
    <property type="entry name" value="Aldolase class I"/>
    <property type="match status" value="1"/>
</dbReference>
<evidence type="ECO:0000313" key="5">
    <source>
        <dbReference type="EMBL" id="KNC77423.1"/>
    </source>
</evidence>
<feature type="disulfide bond" evidence="2">
    <location>
        <begin position="26"/>
        <end position="36"/>
    </location>
</feature>
<sequence>MYYPGRVLLESIKDVIRSDDFTEKKCPSNCKSHGKCNVITGECMCRDRWIGPDCGRKIGDLSIPKQKGGWYKPDKGITWQWQLQGEIDRTYDVDLYDIDFDTSPQVIKELHKDGRKVMCYFSAGSWEMWRKDADMYPASVKGGILSFASGDTFSNEAWLDLRRMDVIGPLMLERLDVAQQKGCDAIEFDNADTVTHTAKLGGDIELRTQLRVNKWLVAQAHVRGMGVALKNSEMFATFLSDTYDMVVNEECFVMGNCDNYWPFLNREKPVLNCEYTTALCFYCKRAKAMEFSTIKKTPALDACMVDCSHDYSESVCKATGYTDATGKQWKHAKYDGKKNKDGWCPMAQNKQKDESPAKRYGTCDPERGY</sequence>
<comment type="caution">
    <text evidence="2">Lacks conserved residue(s) required for the propagation of feature annotation.</text>
</comment>
<feature type="domain" description="EGF-like" evidence="4">
    <location>
        <begin position="22"/>
        <end position="55"/>
    </location>
</feature>
<name>A0A0L0FN09_9EUKA</name>
<gene>
    <name evidence="5" type="ORF">SARC_10117</name>
</gene>
<dbReference type="STRING" id="667725.A0A0L0FN09"/>
<reference evidence="5 6" key="1">
    <citation type="submission" date="2011-02" db="EMBL/GenBank/DDBJ databases">
        <title>The Genome Sequence of Sphaeroforma arctica JP610.</title>
        <authorList>
            <consortium name="The Broad Institute Genome Sequencing Platform"/>
            <person name="Russ C."/>
            <person name="Cuomo C."/>
            <person name="Young S.K."/>
            <person name="Zeng Q."/>
            <person name="Gargeya S."/>
            <person name="Alvarado L."/>
            <person name="Berlin A."/>
            <person name="Chapman S.B."/>
            <person name="Chen Z."/>
            <person name="Freedman E."/>
            <person name="Gellesch M."/>
            <person name="Goldberg J."/>
            <person name="Griggs A."/>
            <person name="Gujja S."/>
            <person name="Heilman E."/>
            <person name="Heiman D."/>
            <person name="Howarth C."/>
            <person name="Mehta T."/>
            <person name="Neiman D."/>
            <person name="Pearson M."/>
            <person name="Roberts A."/>
            <person name="Saif S."/>
            <person name="Shea T."/>
            <person name="Shenoy N."/>
            <person name="Sisk P."/>
            <person name="Stolte C."/>
            <person name="Sykes S."/>
            <person name="White J."/>
            <person name="Yandava C."/>
            <person name="Burger G."/>
            <person name="Gray M.W."/>
            <person name="Holland P.W.H."/>
            <person name="King N."/>
            <person name="Lang F.B.F."/>
            <person name="Roger A.J."/>
            <person name="Ruiz-Trillo I."/>
            <person name="Haas B."/>
            <person name="Nusbaum C."/>
            <person name="Birren B."/>
        </authorList>
    </citation>
    <scope>NUCLEOTIDE SEQUENCE [LARGE SCALE GENOMIC DNA]</scope>
    <source>
        <strain evidence="5 6">JP610</strain>
    </source>
</reference>
<dbReference type="PROSITE" id="PS00022">
    <property type="entry name" value="EGF_1"/>
    <property type="match status" value="1"/>
</dbReference>
<dbReference type="EMBL" id="KQ242737">
    <property type="protein sequence ID" value="KNC77423.1"/>
    <property type="molecule type" value="Genomic_DNA"/>
</dbReference>
<dbReference type="Gene3D" id="2.10.25.10">
    <property type="entry name" value="Laminin"/>
    <property type="match status" value="1"/>
</dbReference>
<dbReference type="eggNOG" id="ENOG502RCTR">
    <property type="taxonomic scope" value="Eukaryota"/>
</dbReference>
<organism evidence="5 6">
    <name type="scientific">Sphaeroforma arctica JP610</name>
    <dbReference type="NCBI Taxonomy" id="667725"/>
    <lineage>
        <taxon>Eukaryota</taxon>
        <taxon>Ichthyosporea</taxon>
        <taxon>Ichthyophonida</taxon>
        <taxon>Sphaeroforma</taxon>
    </lineage>
</organism>
<dbReference type="InterPro" id="IPR013785">
    <property type="entry name" value="Aldolase_TIM"/>
</dbReference>
<keyword evidence="6" id="KW-1185">Reference proteome</keyword>
<dbReference type="Pfam" id="PF03537">
    <property type="entry name" value="Glyco_hydro_114"/>
    <property type="match status" value="1"/>
</dbReference>
<dbReference type="InterPro" id="IPR013111">
    <property type="entry name" value="EGF_extracell"/>
</dbReference>
<dbReference type="OrthoDB" id="2108802at2759"/>
<proteinExistence type="predicted"/>
<dbReference type="PROSITE" id="PS50026">
    <property type="entry name" value="EGF_3"/>
    <property type="match status" value="1"/>
</dbReference>
<dbReference type="SUPFAM" id="SSF51445">
    <property type="entry name" value="(Trans)glycosidases"/>
    <property type="match status" value="1"/>
</dbReference>
<evidence type="ECO:0000256" key="2">
    <source>
        <dbReference type="PROSITE-ProRule" id="PRU00076"/>
    </source>
</evidence>
<dbReference type="PANTHER" id="PTHR35273:SF2">
    <property type="entry name" value="ALPHA-GALACTOSIDASE"/>
    <property type="match status" value="1"/>
</dbReference>
<feature type="region of interest" description="Disordered" evidence="3">
    <location>
        <begin position="345"/>
        <end position="369"/>
    </location>
</feature>
<evidence type="ECO:0000256" key="1">
    <source>
        <dbReference type="ARBA" id="ARBA00023157"/>
    </source>
</evidence>
<protein>
    <recommendedName>
        <fullName evidence="4">EGF-like domain-containing protein</fullName>
    </recommendedName>
</protein>
<dbReference type="GeneID" id="25910621"/>
<accession>A0A0L0FN09</accession>
<dbReference type="Proteomes" id="UP000054560">
    <property type="component" value="Unassembled WGS sequence"/>
</dbReference>
<dbReference type="RefSeq" id="XP_014151325.1">
    <property type="nucleotide sequence ID" value="XM_014295850.1"/>
</dbReference>
<evidence type="ECO:0000313" key="6">
    <source>
        <dbReference type="Proteomes" id="UP000054560"/>
    </source>
</evidence>
<dbReference type="InterPro" id="IPR017853">
    <property type="entry name" value="GH"/>
</dbReference>
<dbReference type="InterPro" id="IPR000742">
    <property type="entry name" value="EGF"/>
</dbReference>
<dbReference type="PANTHER" id="PTHR35273">
    <property type="entry name" value="ALPHA-1,4 POLYGALACTOSAMINIDASE, PUTATIVE (AFU_ORTHOLOGUE AFUA_3G07890)-RELATED"/>
    <property type="match status" value="1"/>
</dbReference>
<dbReference type="InterPro" id="IPR004352">
    <property type="entry name" value="GH114_TIM-barrel"/>
</dbReference>
<dbReference type="Pfam" id="PF07974">
    <property type="entry name" value="EGF_2"/>
    <property type="match status" value="1"/>
</dbReference>
<keyword evidence="2" id="KW-0245">EGF-like domain</keyword>
<feature type="disulfide bond" evidence="2">
    <location>
        <begin position="45"/>
        <end position="54"/>
    </location>
</feature>
<evidence type="ECO:0000259" key="4">
    <source>
        <dbReference type="PROSITE" id="PS50026"/>
    </source>
</evidence>